<reference evidence="1 2" key="1">
    <citation type="journal article" date="2022" name="Nat. Plants">
        <title>Genomes of leafy and leafless Platanthera orchids illuminate the evolution of mycoheterotrophy.</title>
        <authorList>
            <person name="Li M.H."/>
            <person name="Liu K.W."/>
            <person name="Li Z."/>
            <person name="Lu H.C."/>
            <person name="Ye Q.L."/>
            <person name="Zhang D."/>
            <person name="Wang J.Y."/>
            <person name="Li Y.F."/>
            <person name="Zhong Z.M."/>
            <person name="Liu X."/>
            <person name="Yu X."/>
            <person name="Liu D.K."/>
            <person name="Tu X.D."/>
            <person name="Liu B."/>
            <person name="Hao Y."/>
            <person name="Liao X.Y."/>
            <person name="Jiang Y.T."/>
            <person name="Sun W.H."/>
            <person name="Chen J."/>
            <person name="Chen Y.Q."/>
            <person name="Ai Y."/>
            <person name="Zhai J.W."/>
            <person name="Wu S.S."/>
            <person name="Zhou Z."/>
            <person name="Hsiao Y.Y."/>
            <person name="Wu W.L."/>
            <person name="Chen Y.Y."/>
            <person name="Lin Y.F."/>
            <person name="Hsu J.L."/>
            <person name="Li C.Y."/>
            <person name="Wang Z.W."/>
            <person name="Zhao X."/>
            <person name="Zhong W.Y."/>
            <person name="Ma X.K."/>
            <person name="Ma L."/>
            <person name="Huang J."/>
            <person name="Chen G.Z."/>
            <person name="Huang M.Z."/>
            <person name="Huang L."/>
            <person name="Peng D.H."/>
            <person name="Luo Y.B."/>
            <person name="Zou S.Q."/>
            <person name="Chen S.P."/>
            <person name="Lan S."/>
            <person name="Tsai W.C."/>
            <person name="Van de Peer Y."/>
            <person name="Liu Z.J."/>
        </authorList>
    </citation>
    <scope>NUCLEOTIDE SEQUENCE [LARGE SCALE GENOMIC DNA]</scope>
    <source>
        <strain evidence="1">Lor287</strain>
    </source>
</reference>
<dbReference type="EMBL" id="JBBWWQ010000011">
    <property type="protein sequence ID" value="KAK8935931.1"/>
    <property type="molecule type" value="Genomic_DNA"/>
</dbReference>
<organism evidence="1 2">
    <name type="scientific">Platanthera zijinensis</name>
    <dbReference type="NCBI Taxonomy" id="2320716"/>
    <lineage>
        <taxon>Eukaryota</taxon>
        <taxon>Viridiplantae</taxon>
        <taxon>Streptophyta</taxon>
        <taxon>Embryophyta</taxon>
        <taxon>Tracheophyta</taxon>
        <taxon>Spermatophyta</taxon>
        <taxon>Magnoliopsida</taxon>
        <taxon>Liliopsida</taxon>
        <taxon>Asparagales</taxon>
        <taxon>Orchidaceae</taxon>
        <taxon>Orchidoideae</taxon>
        <taxon>Orchideae</taxon>
        <taxon>Orchidinae</taxon>
        <taxon>Platanthera</taxon>
    </lineage>
</organism>
<gene>
    <name evidence="1" type="ORF">KSP39_PZI013786</name>
</gene>
<name>A0AAP0BCW1_9ASPA</name>
<sequence>MHLLEDSCISWCNKRAQMSVLEPAAMLPTLLFSGRAVLTPRSPTSIPPISTFLFNFYFPFYEK</sequence>
<keyword evidence="2" id="KW-1185">Reference proteome</keyword>
<protein>
    <submittedName>
        <fullName evidence="1">Uncharacterized protein</fullName>
    </submittedName>
</protein>
<dbReference type="Proteomes" id="UP001418222">
    <property type="component" value="Unassembled WGS sequence"/>
</dbReference>
<evidence type="ECO:0000313" key="2">
    <source>
        <dbReference type="Proteomes" id="UP001418222"/>
    </source>
</evidence>
<accession>A0AAP0BCW1</accession>
<comment type="caution">
    <text evidence="1">The sequence shown here is derived from an EMBL/GenBank/DDBJ whole genome shotgun (WGS) entry which is preliminary data.</text>
</comment>
<evidence type="ECO:0000313" key="1">
    <source>
        <dbReference type="EMBL" id="KAK8935931.1"/>
    </source>
</evidence>
<dbReference type="AlphaFoldDB" id="A0AAP0BCW1"/>
<proteinExistence type="predicted"/>